<dbReference type="EMBL" id="JARWBG010000025">
    <property type="protein sequence ID" value="MDH2391250.1"/>
    <property type="molecule type" value="Genomic_DNA"/>
</dbReference>
<name>A0ABT6HRL8_9ACTN</name>
<keyword evidence="3" id="KW-0804">Transcription</keyword>
<dbReference type="PROSITE" id="PS50949">
    <property type="entry name" value="HTH_GNTR"/>
    <property type="match status" value="1"/>
</dbReference>
<dbReference type="PANTHER" id="PTHR44846">
    <property type="entry name" value="MANNOSYL-D-GLYCERATE TRANSPORT/METABOLISM SYSTEM REPRESSOR MNGR-RELATED"/>
    <property type="match status" value="1"/>
</dbReference>
<evidence type="ECO:0000256" key="1">
    <source>
        <dbReference type="ARBA" id="ARBA00023015"/>
    </source>
</evidence>
<evidence type="ECO:0000313" key="5">
    <source>
        <dbReference type="EMBL" id="MDH2391250.1"/>
    </source>
</evidence>
<dbReference type="InterPro" id="IPR050679">
    <property type="entry name" value="Bact_HTH_transcr_reg"/>
</dbReference>
<dbReference type="SUPFAM" id="SSF46785">
    <property type="entry name" value="Winged helix' DNA-binding domain"/>
    <property type="match status" value="1"/>
</dbReference>
<dbReference type="Proteomes" id="UP001223144">
    <property type="component" value="Unassembled WGS sequence"/>
</dbReference>
<evidence type="ECO:0000259" key="4">
    <source>
        <dbReference type="PROSITE" id="PS50949"/>
    </source>
</evidence>
<feature type="domain" description="HTH gntR-type" evidence="4">
    <location>
        <begin position="9"/>
        <end position="77"/>
    </location>
</feature>
<organism evidence="5 6">
    <name type="scientific">Streptomyces chengmaiensis</name>
    <dbReference type="NCBI Taxonomy" id="3040919"/>
    <lineage>
        <taxon>Bacteria</taxon>
        <taxon>Bacillati</taxon>
        <taxon>Actinomycetota</taxon>
        <taxon>Actinomycetes</taxon>
        <taxon>Kitasatosporales</taxon>
        <taxon>Streptomycetaceae</taxon>
        <taxon>Streptomyces</taxon>
    </lineage>
</organism>
<reference evidence="5 6" key="1">
    <citation type="submission" date="2023-04" db="EMBL/GenBank/DDBJ databases">
        <title>Streptomyces chengmaiensis sp. nov. isolated from the stem of mangrove plant in Hainan.</title>
        <authorList>
            <person name="Huang X."/>
            <person name="Zhou S."/>
            <person name="Chu X."/>
            <person name="Xie Y."/>
            <person name="Lin Y."/>
        </authorList>
    </citation>
    <scope>NUCLEOTIDE SEQUENCE [LARGE SCALE GENOMIC DNA]</scope>
    <source>
        <strain evidence="5 6">HNM0663</strain>
    </source>
</reference>
<keyword evidence="1" id="KW-0805">Transcription regulation</keyword>
<dbReference type="Gene3D" id="1.10.10.10">
    <property type="entry name" value="Winged helix-like DNA-binding domain superfamily/Winged helix DNA-binding domain"/>
    <property type="match status" value="1"/>
</dbReference>
<dbReference type="InterPro" id="IPR036388">
    <property type="entry name" value="WH-like_DNA-bd_sf"/>
</dbReference>
<accession>A0ABT6HRL8</accession>
<dbReference type="InterPro" id="IPR036390">
    <property type="entry name" value="WH_DNA-bd_sf"/>
</dbReference>
<evidence type="ECO:0000256" key="2">
    <source>
        <dbReference type="ARBA" id="ARBA00023125"/>
    </source>
</evidence>
<dbReference type="Pfam" id="PF00392">
    <property type="entry name" value="GntR"/>
    <property type="match status" value="1"/>
</dbReference>
<keyword evidence="2" id="KW-0238">DNA-binding</keyword>
<proteinExistence type="predicted"/>
<dbReference type="RefSeq" id="WP_279930039.1">
    <property type="nucleotide sequence ID" value="NZ_JARWBG010000025.1"/>
</dbReference>
<gene>
    <name evidence="5" type="ORF">QCN29_21185</name>
</gene>
<protein>
    <submittedName>
        <fullName evidence="5">GntR family transcriptional regulator</fullName>
    </submittedName>
</protein>
<dbReference type="PANTHER" id="PTHR44846:SF1">
    <property type="entry name" value="MANNOSYL-D-GLYCERATE TRANSPORT_METABOLISM SYSTEM REPRESSOR MNGR-RELATED"/>
    <property type="match status" value="1"/>
</dbReference>
<comment type="caution">
    <text evidence="5">The sequence shown here is derived from an EMBL/GenBank/DDBJ whole genome shotgun (WGS) entry which is preliminary data.</text>
</comment>
<keyword evidence="6" id="KW-1185">Reference proteome</keyword>
<sequence length="90" mass="9489">MSADLDRTRAVWRQVAQIVIGRIKDGTYAPGSRVPSTLELATELGIASSTSQKALAYLRREGWLRGETGIGTFVADQPPADGSAGGESVV</sequence>
<evidence type="ECO:0000256" key="3">
    <source>
        <dbReference type="ARBA" id="ARBA00023163"/>
    </source>
</evidence>
<evidence type="ECO:0000313" key="6">
    <source>
        <dbReference type="Proteomes" id="UP001223144"/>
    </source>
</evidence>
<dbReference type="SMART" id="SM00345">
    <property type="entry name" value="HTH_GNTR"/>
    <property type="match status" value="1"/>
</dbReference>
<dbReference type="CDD" id="cd07377">
    <property type="entry name" value="WHTH_GntR"/>
    <property type="match status" value="1"/>
</dbReference>
<dbReference type="InterPro" id="IPR000524">
    <property type="entry name" value="Tscrpt_reg_HTH_GntR"/>
</dbReference>